<dbReference type="InterPro" id="IPR029044">
    <property type="entry name" value="Nucleotide-diphossugar_trans"/>
</dbReference>
<dbReference type="GO" id="GO:0016758">
    <property type="term" value="F:hexosyltransferase activity"/>
    <property type="evidence" value="ECO:0007669"/>
    <property type="project" value="UniProtKB-ARBA"/>
</dbReference>
<comment type="caution">
    <text evidence="2">The sequence shown here is derived from an EMBL/GenBank/DDBJ whole genome shotgun (WGS) entry which is preliminary data.</text>
</comment>
<accession>A0A2G1VQT0</accession>
<name>A0A2G1VQT0_9FLAO</name>
<organism evidence="2 3">
    <name type="scientific">Leeuwenhoekiella nanhaiensis</name>
    <dbReference type="NCBI Taxonomy" id="1655491"/>
    <lineage>
        <taxon>Bacteria</taxon>
        <taxon>Pseudomonadati</taxon>
        <taxon>Bacteroidota</taxon>
        <taxon>Flavobacteriia</taxon>
        <taxon>Flavobacteriales</taxon>
        <taxon>Flavobacteriaceae</taxon>
        <taxon>Leeuwenhoekiella</taxon>
    </lineage>
</organism>
<dbReference type="RefSeq" id="WP_099646315.1">
    <property type="nucleotide sequence ID" value="NZ_KZ319291.1"/>
</dbReference>
<dbReference type="SUPFAM" id="SSF53448">
    <property type="entry name" value="Nucleotide-diphospho-sugar transferases"/>
    <property type="match status" value="1"/>
</dbReference>
<evidence type="ECO:0000259" key="1">
    <source>
        <dbReference type="Pfam" id="PF00535"/>
    </source>
</evidence>
<dbReference type="PANTHER" id="PTHR22916">
    <property type="entry name" value="GLYCOSYLTRANSFERASE"/>
    <property type="match status" value="1"/>
</dbReference>
<keyword evidence="3" id="KW-1185">Reference proteome</keyword>
<reference evidence="2 3" key="1">
    <citation type="submission" date="2017-08" db="EMBL/GenBank/DDBJ databases">
        <title>The whole genome shortgun sequences of strain Leeuwenhoekiella nanhaiensis G18 from the South China Sea.</title>
        <authorList>
            <person name="Liu Q."/>
        </authorList>
    </citation>
    <scope>NUCLEOTIDE SEQUENCE [LARGE SCALE GENOMIC DNA]</scope>
    <source>
        <strain evidence="2 3">G18</strain>
    </source>
</reference>
<dbReference type="Gene3D" id="3.90.550.10">
    <property type="entry name" value="Spore Coat Polysaccharide Biosynthesis Protein SpsA, Chain A"/>
    <property type="match status" value="1"/>
</dbReference>
<dbReference type="CDD" id="cd00761">
    <property type="entry name" value="Glyco_tranf_GTA_type"/>
    <property type="match status" value="1"/>
</dbReference>
<gene>
    <name evidence="2" type="ORF">CJ305_10905</name>
</gene>
<dbReference type="EMBL" id="NQXA01000008">
    <property type="protein sequence ID" value="PHQ29113.1"/>
    <property type="molecule type" value="Genomic_DNA"/>
</dbReference>
<dbReference type="OrthoDB" id="6307329at2"/>
<sequence length="310" mass="35802">MTRFSVIIPVYNKANFVAQTIQSVLAQSFTDYEIILINDGSTDNSLQVLQTFNASNIRLINQENQGLSAARNKGITAAKGEIIALLDADDLWAPQHLQSLFELSQEFPEAKLYGTAYAELFSDGNCVPPKINLKTAESQLLIPDFFEASLFQPLVPPSSFAFKKEIIKTIGGFDSQITYFEDVDFYIRAHLKFKMAYATRATLQYRFESENQVTHSNLHRERIANLEPYLHENPNHKSLHKYIHRYWYFLCNHFKTEGAQEQYYLMRKKLNTRYLNPQQRLLLALPAPLLRGLRSFKSRLLKKGFRVTSF</sequence>
<proteinExistence type="predicted"/>
<dbReference type="InterPro" id="IPR001173">
    <property type="entry name" value="Glyco_trans_2-like"/>
</dbReference>
<evidence type="ECO:0000313" key="2">
    <source>
        <dbReference type="EMBL" id="PHQ29113.1"/>
    </source>
</evidence>
<protein>
    <recommendedName>
        <fullName evidence="1">Glycosyltransferase 2-like domain-containing protein</fullName>
    </recommendedName>
</protein>
<dbReference type="Pfam" id="PF00535">
    <property type="entry name" value="Glycos_transf_2"/>
    <property type="match status" value="1"/>
</dbReference>
<evidence type="ECO:0000313" key="3">
    <source>
        <dbReference type="Proteomes" id="UP000229433"/>
    </source>
</evidence>
<feature type="domain" description="Glycosyltransferase 2-like" evidence="1">
    <location>
        <begin position="5"/>
        <end position="130"/>
    </location>
</feature>
<dbReference type="Proteomes" id="UP000229433">
    <property type="component" value="Unassembled WGS sequence"/>
</dbReference>
<dbReference type="AlphaFoldDB" id="A0A2G1VQT0"/>